<keyword evidence="3" id="KW-1185">Reference proteome</keyword>
<feature type="chain" id="PRO_5036939989" description="Lipoprotein" evidence="1">
    <location>
        <begin position="31"/>
        <end position="191"/>
    </location>
</feature>
<evidence type="ECO:0000313" key="3">
    <source>
        <dbReference type="Proteomes" id="UP000671914"/>
    </source>
</evidence>
<dbReference type="Proteomes" id="UP000671914">
    <property type="component" value="Chromosome"/>
</dbReference>
<evidence type="ECO:0008006" key="4">
    <source>
        <dbReference type="Google" id="ProtNLM"/>
    </source>
</evidence>
<keyword evidence="1" id="KW-0732">Signal</keyword>
<evidence type="ECO:0000256" key="1">
    <source>
        <dbReference type="SAM" id="SignalP"/>
    </source>
</evidence>
<feature type="signal peptide" evidence="1">
    <location>
        <begin position="1"/>
        <end position="30"/>
    </location>
</feature>
<name>A0A975FR11_9MICO</name>
<sequence length="191" mass="20408">MPDSSALRAARRLSAVLLGVALLVPLAACSSEPEPTAKPTPSETPVAKIFETDEEALAAAEEAYQRWIDTFLASTAKGADAADLEAAAEGSALRDLESDIQEFQKNGEHVVGDITFTFVETVDSYESQDRGAVVAVRACEDVSAVDVLDASGKSVVLPDRVDLVPYSLVIEGTTTTLKVSERTLWTRENFC</sequence>
<reference evidence="2" key="1">
    <citation type="submission" date="2021-03" db="EMBL/GenBank/DDBJ databases">
        <title>Agromyces archimandritus sp. nov., isolated from the cockroach Archimandrita tessellata.</title>
        <authorList>
            <person name="Guzman J."/>
            <person name="Ortuzar M."/>
            <person name="Poehlein A."/>
            <person name="Daniel R."/>
            <person name="Trujillo M."/>
            <person name="Vilcinskas A."/>
        </authorList>
    </citation>
    <scope>NUCLEOTIDE SEQUENCE</scope>
    <source>
        <strain evidence="2">G127AT</strain>
    </source>
</reference>
<proteinExistence type="predicted"/>
<dbReference type="KEGG" id="aarc:G127AT_05395"/>
<accession>A0A975FR11</accession>
<dbReference type="AlphaFoldDB" id="A0A975FR11"/>
<organism evidence="2 3">
    <name type="scientific">Agromyces archimandritae</name>
    <dbReference type="NCBI Taxonomy" id="2781962"/>
    <lineage>
        <taxon>Bacteria</taxon>
        <taxon>Bacillati</taxon>
        <taxon>Actinomycetota</taxon>
        <taxon>Actinomycetes</taxon>
        <taxon>Micrococcales</taxon>
        <taxon>Microbacteriaceae</taxon>
        <taxon>Agromyces</taxon>
    </lineage>
</organism>
<dbReference type="EMBL" id="CP071696">
    <property type="protein sequence ID" value="QTX05641.1"/>
    <property type="molecule type" value="Genomic_DNA"/>
</dbReference>
<evidence type="ECO:0000313" key="2">
    <source>
        <dbReference type="EMBL" id="QTX05641.1"/>
    </source>
</evidence>
<gene>
    <name evidence="2" type="ORF">G127AT_05395</name>
</gene>
<dbReference type="RefSeq" id="WP_210900817.1">
    <property type="nucleotide sequence ID" value="NZ_CP071696.1"/>
</dbReference>
<protein>
    <recommendedName>
        <fullName evidence="4">Lipoprotein</fullName>
    </recommendedName>
</protein>